<reference evidence="1 2" key="1">
    <citation type="submission" date="2015-03" db="EMBL/GenBank/DDBJ databases">
        <authorList>
            <consortium name="Pathogen Informatics"/>
        </authorList>
    </citation>
    <scope>NUCLEOTIDE SEQUENCE [LARGE SCALE GENOMIC DNA]</scope>
    <source>
        <strain evidence="1 2">A1104</strain>
    </source>
</reference>
<proteinExistence type="predicted"/>
<protein>
    <submittedName>
        <fullName evidence="1">Uncharacterized protein</fullName>
    </submittedName>
</protein>
<organism evidence="1 2">
    <name type="scientific">Salmonella enterica subsp. enterica serovar Bovismorbificans</name>
    <dbReference type="NCBI Taxonomy" id="58097"/>
    <lineage>
        <taxon>Bacteria</taxon>
        <taxon>Pseudomonadati</taxon>
        <taxon>Pseudomonadota</taxon>
        <taxon>Gammaproteobacteria</taxon>
        <taxon>Enterobacterales</taxon>
        <taxon>Enterobacteriaceae</taxon>
        <taxon>Salmonella</taxon>
    </lineage>
</organism>
<evidence type="ECO:0000313" key="2">
    <source>
        <dbReference type="Proteomes" id="UP000041314"/>
    </source>
</evidence>
<sequence>MAQRRIYSCFDHRLTQQRFQLANQRKVRPALHQKLNDTGVLAGRSIQLFRQTLVLNHGSKDDVGQFTGLFLMQIFQFCSDIIRQNFAGISHKLGHNVGHMGYLFTFTHKCSLVRTASVNYG</sequence>
<accession>A0A655DRJ2</accession>
<dbReference type="AlphaFoldDB" id="A0A655DRJ2"/>
<evidence type="ECO:0000313" key="1">
    <source>
        <dbReference type="EMBL" id="CNU82904.1"/>
    </source>
</evidence>
<gene>
    <name evidence="1" type="ORF">ERS008198_03669</name>
</gene>
<dbReference type="Proteomes" id="UP000041314">
    <property type="component" value="Unassembled WGS sequence"/>
</dbReference>
<name>A0A655DRJ2_SALET</name>
<dbReference type="EMBL" id="CQPA01000037">
    <property type="protein sequence ID" value="CNU82904.1"/>
    <property type="molecule type" value="Genomic_DNA"/>
</dbReference>